<feature type="region of interest" description="Disordered" evidence="1">
    <location>
        <begin position="82"/>
        <end position="123"/>
    </location>
</feature>
<dbReference type="InterPro" id="IPR011598">
    <property type="entry name" value="bHLH_dom"/>
</dbReference>
<evidence type="ECO:0000256" key="1">
    <source>
        <dbReference type="SAM" id="MobiDB-lite"/>
    </source>
</evidence>
<dbReference type="GO" id="GO:0000981">
    <property type="term" value="F:DNA-binding transcription factor activity, RNA polymerase II-specific"/>
    <property type="evidence" value="ECO:0007669"/>
    <property type="project" value="TreeGrafter"/>
</dbReference>
<evidence type="ECO:0000259" key="2">
    <source>
        <dbReference type="PROSITE" id="PS50888"/>
    </source>
</evidence>
<dbReference type="PROSITE" id="PS50888">
    <property type="entry name" value="BHLH"/>
    <property type="match status" value="1"/>
</dbReference>
<dbReference type="SMART" id="SM00353">
    <property type="entry name" value="HLH"/>
    <property type="match status" value="1"/>
</dbReference>
<dbReference type="PANTHER" id="PTHR23349:SF72">
    <property type="entry name" value="HLH54F"/>
    <property type="match status" value="1"/>
</dbReference>
<dbReference type="InterPro" id="IPR050283">
    <property type="entry name" value="E-box_TF_Regulators"/>
</dbReference>
<keyword evidence="4" id="KW-1185">Reference proteome</keyword>
<dbReference type="EMBL" id="JAWQEG010001478">
    <property type="protein sequence ID" value="KAK3879201.1"/>
    <property type="molecule type" value="Genomic_DNA"/>
</dbReference>
<reference evidence="3" key="1">
    <citation type="submission" date="2023-10" db="EMBL/GenBank/DDBJ databases">
        <title>Genome assemblies of two species of porcelain crab, Petrolisthes cinctipes and Petrolisthes manimaculis (Anomura: Porcellanidae).</title>
        <authorList>
            <person name="Angst P."/>
        </authorList>
    </citation>
    <scope>NUCLEOTIDE SEQUENCE</scope>
    <source>
        <strain evidence="3">PB745_01</strain>
        <tissue evidence="3">Gill</tissue>
    </source>
</reference>
<comment type="caution">
    <text evidence="3">The sequence shown here is derived from an EMBL/GenBank/DDBJ whole genome shotgun (WGS) entry which is preliminary data.</text>
</comment>
<organism evidence="3 4">
    <name type="scientific">Petrolisthes cinctipes</name>
    <name type="common">Flat porcelain crab</name>
    <dbReference type="NCBI Taxonomy" id="88211"/>
    <lineage>
        <taxon>Eukaryota</taxon>
        <taxon>Metazoa</taxon>
        <taxon>Ecdysozoa</taxon>
        <taxon>Arthropoda</taxon>
        <taxon>Crustacea</taxon>
        <taxon>Multicrustacea</taxon>
        <taxon>Malacostraca</taxon>
        <taxon>Eumalacostraca</taxon>
        <taxon>Eucarida</taxon>
        <taxon>Decapoda</taxon>
        <taxon>Pleocyemata</taxon>
        <taxon>Anomura</taxon>
        <taxon>Galatheoidea</taxon>
        <taxon>Porcellanidae</taxon>
        <taxon>Petrolisthes</taxon>
    </lineage>
</organism>
<dbReference type="AlphaFoldDB" id="A0AAE1KM66"/>
<dbReference type="GO" id="GO:0000977">
    <property type="term" value="F:RNA polymerase II transcription regulatory region sequence-specific DNA binding"/>
    <property type="evidence" value="ECO:0007669"/>
    <property type="project" value="TreeGrafter"/>
</dbReference>
<accession>A0AAE1KM66</accession>
<dbReference type="SUPFAM" id="SSF47459">
    <property type="entry name" value="HLH, helix-loop-helix DNA-binding domain"/>
    <property type="match status" value="1"/>
</dbReference>
<feature type="domain" description="BHLH" evidence="2">
    <location>
        <begin position="8"/>
        <end position="60"/>
    </location>
</feature>
<evidence type="ECO:0000313" key="4">
    <source>
        <dbReference type="Proteomes" id="UP001286313"/>
    </source>
</evidence>
<dbReference type="Proteomes" id="UP001286313">
    <property type="component" value="Unassembled WGS sequence"/>
</dbReference>
<gene>
    <name evidence="3" type="ORF">Pcinc_016196</name>
</gene>
<dbReference type="GO" id="GO:0046983">
    <property type="term" value="F:protein dimerization activity"/>
    <property type="evidence" value="ECO:0007669"/>
    <property type="project" value="InterPro"/>
</dbReference>
<feature type="compositionally biased region" description="Basic and acidic residues" evidence="1">
    <location>
        <begin position="93"/>
        <end position="112"/>
    </location>
</feature>
<dbReference type="GO" id="GO:0032502">
    <property type="term" value="P:developmental process"/>
    <property type="evidence" value="ECO:0007669"/>
    <property type="project" value="TreeGrafter"/>
</dbReference>
<dbReference type="Gene3D" id="4.10.280.10">
    <property type="entry name" value="Helix-loop-helix DNA-binding domain"/>
    <property type="match status" value="1"/>
</dbReference>
<evidence type="ECO:0000313" key="3">
    <source>
        <dbReference type="EMBL" id="KAK3879201.1"/>
    </source>
</evidence>
<dbReference type="Pfam" id="PF00010">
    <property type="entry name" value="HLH"/>
    <property type="match status" value="1"/>
</dbReference>
<name>A0AAE1KM66_PETCI</name>
<sequence>MVASGWDIVQRTSLLLQLHFLQLHLKAFSRLKTTLPWVPADTKLSKLDTLRLATSYIAHLRSLLQDHPQPPAPPLALTWPFSFPRGGGGGGEGGREGSNSKEVISGRERDEGGDATTTILNQQTDRYYNDEFQDYEYYAPDLLHLS</sequence>
<dbReference type="PANTHER" id="PTHR23349">
    <property type="entry name" value="BASIC HELIX-LOOP-HELIX TRANSCRIPTION FACTOR, TWIST"/>
    <property type="match status" value="1"/>
</dbReference>
<dbReference type="InterPro" id="IPR036638">
    <property type="entry name" value="HLH_DNA-bd_sf"/>
</dbReference>
<protein>
    <recommendedName>
        <fullName evidence="2">BHLH domain-containing protein</fullName>
    </recommendedName>
</protein>
<proteinExistence type="predicted"/>